<sequence length="135" mass="13516">MKLSLDSLSYLASPRPATSRSATGSRASTASTQQPVAGGDVARFPRESSAASRASTTPGVAGGPLGLDRARMPQDPSETPSRAGTASAGQSTAGSSKSSTNPNTPYGGLVTRPSESSTQGGTSELIKLLPNGLRP</sequence>
<dbReference type="GeneID" id="87953235"/>
<proteinExistence type="predicted"/>
<dbReference type="EMBL" id="CP141881">
    <property type="protein sequence ID" value="WRT64175.1"/>
    <property type="molecule type" value="Genomic_DNA"/>
</dbReference>
<evidence type="ECO:0000313" key="2">
    <source>
        <dbReference type="EMBL" id="WRT64175.1"/>
    </source>
</evidence>
<evidence type="ECO:0000313" key="3">
    <source>
        <dbReference type="Proteomes" id="UP001329825"/>
    </source>
</evidence>
<dbReference type="RefSeq" id="XP_062788915.1">
    <property type="nucleotide sequence ID" value="XM_062932864.1"/>
</dbReference>
<reference evidence="2 3" key="1">
    <citation type="submission" date="2024-01" db="EMBL/GenBank/DDBJ databases">
        <title>Comparative genomics of Cryptococcus and Kwoniella reveals pathogenesis evolution and contrasting modes of karyotype evolution via chromosome fusion or intercentromeric recombination.</title>
        <authorList>
            <person name="Coelho M.A."/>
            <person name="David-Palma M."/>
            <person name="Shea T."/>
            <person name="Bowers K."/>
            <person name="McGinley-Smith S."/>
            <person name="Mohammad A.W."/>
            <person name="Gnirke A."/>
            <person name="Yurkov A.M."/>
            <person name="Nowrousian M."/>
            <person name="Sun S."/>
            <person name="Cuomo C.A."/>
            <person name="Heitman J."/>
        </authorList>
    </citation>
    <scope>NUCLEOTIDE SEQUENCE [LARGE SCALE GENOMIC DNA]</scope>
    <source>
        <strain evidence="2">CBS 11374</strain>
    </source>
</reference>
<evidence type="ECO:0000256" key="1">
    <source>
        <dbReference type="SAM" id="MobiDB-lite"/>
    </source>
</evidence>
<organism evidence="2 3">
    <name type="scientific">Kwoniella shivajii</name>
    <dbReference type="NCBI Taxonomy" id="564305"/>
    <lineage>
        <taxon>Eukaryota</taxon>
        <taxon>Fungi</taxon>
        <taxon>Dikarya</taxon>
        <taxon>Basidiomycota</taxon>
        <taxon>Agaricomycotina</taxon>
        <taxon>Tremellomycetes</taxon>
        <taxon>Tremellales</taxon>
        <taxon>Cryptococcaceae</taxon>
        <taxon>Kwoniella</taxon>
    </lineage>
</organism>
<feature type="compositionally biased region" description="Low complexity" evidence="1">
    <location>
        <begin position="17"/>
        <end position="32"/>
    </location>
</feature>
<feature type="compositionally biased region" description="Low complexity" evidence="1">
    <location>
        <begin position="81"/>
        <end position="100"/>
    </location>
</feature>
<accession>A0ABZ1CSK6</accession>
<feature type="region of interest" description="Disordered" evidence="1">
    <location>
        <begin position="1"/>
        <end position="135"/>
    </location>
</feature>
<keyword evidence="3" id="KW-1185">Reference proteome</keyword>
<dbReference type="Proteomes" id="UP001329825">
    <property type="component" value="Chromosome 1"/>
</dbReference>
<name>A0ABZ1CSK6_9TREE</name>
<protein>
    <submittedName>
        <fullName evidence="2">Uncharacterized protein</fullName>
    </submittedName>
</protein>
<gene>
    <name evidence="2" type="ORF">IL334_001104</name>
</gene>
<feature type="compositionally biased region" description="Polar residues" evidence="1">
    <location>
        <begin position="113"/>
        <end position="122"/>
    </location>
</feature>